<evidence type="ECO:0000313" key="3">
    <source>
        <dbReference type="EMBL" id="KAA2254894.1"/>
    </source>
</evidence>
<keyword evidence="2" id="KW-0732">Signal</keyword>
<comment type="caution">
    <text evidence="3">The sequence shown here is derived from an EMBL/GenBank/DDBJ whole genome shotgun (WGS) entry which is preliminary data.</text>
</comment>
<dbReference type="EMBL" id="VUOB01000059">
    <property type="protein sequence ID" value="KAA2254894.1"/>
    <property type="molecule type" value="Genomic_DNA"/>
</dbReference>
<keyword evidence="4" id="KW-1185">Reference proteome</keyword>
<feature type="region of interest" description="Disordered" evidence="1">
    <location>
        <begin position="40"/>
        <end position="59"/>
    </location>
</feature>
<sequence>MHIRKFIAALAAVTLPLALTACAQQVSGSPVAAAGQSTATKSASDTGAVPASQAGGTVSKPKKIDKVNVCDLFVADDIKAIVGGTVDAPPSGTGCTVNTTKPSTTISINATATDKSIVGDSIQIGGNSAVQQKSNEGCGVFVLLSTDPNVLVGMLDIRFFPIRPAGDPCEITKKIAAMVFDKLPSA</sequence>
<dbReference type="RefSeq" id="WP_149853082.1">
    <property type="nucleotide sequence ID" value="NZ_VUOB01000059.1"/>
</dbReference>
<proteinExistence type="predicted"/>
<accession>A0A5B2WVG4</accession>
<protein>
    <submittedName>
        <fullName evidence="3">DUF3558 domain-containing protein</fullName>
    </submittedName>
</protein>
<reference evidence="3 4" key="1">
    <citation type="submission" date="2019-09" db="EMBL/GenBank/DDBJ databases">
        <title>Goodfellowia gen. nov., a new genus of the Pseudonocardineae related to Actinoalloteichus, containing Goodfellowia coeruleoviolacea gen. nov., comb. nov. gen. nov., comb. nov.</title>
        <authorList>
            <person name="Labeda D."/>
        </authorList>
    </citation>
    <scope>NUCLEOTIDE SEQUENCE [LARGE SCALE GENOMIC DNA]</scope>
    <source>
        <strain evidence="3 4">AN110305</strain>
    </source>
</reference>
<gene>
    <name evidence="3" type="ORF">F0L68_29375</name>
</gene>
<dbReference type="Proteomes" id="UP000323454">
    <property type="component" value="Unassembled WGS sequence"/>
</dbReference>
<reference evidence="3 4" key="2">
    <citation type="submission" date="2019-09" db="EMBL/GenBank/DDBJ databases">
        <authorList>
            <person name="Jin C."/>
        </authorList>
    </citation>
    <scope>NUCLEOTIDE SEQUENCE [LARGE SCALE GENOMIC DNA]</scope>
    <source>
        <strain evidence="3 4">AN110305</strain>
    </source>
</reference>
<name>A0A5B2WVG4_9PSEU</name>
<dbReference type="AlphaFoldDB" id="A0A5B2WVG4"/>
<evidence type="ECO:0000256" key="2">
    <source>
        <dbReference type="SAM" id="SignalP"/>
    </source>
</evidence>
<evidence type="ECO:0000256" key="1">
    <source>
        <dbReference type="SAM" id="MobiDB-lite"/>
    </source>
</evidence>
<evidence type="ECO:0000313" key="4">
    <source>
        <dbReference type="Proteomes" id="UP000323454"/>
    </source>
</evidence>
<feature type="chain" id="PRO_5023058230" evidence="2">
    <location>
        <begin position="24"/>
        <end position="186"/>
    </location>
</feature>
<dbReference type="OrthoDB" id="3696889at2"/>
<organism evidence="3 4">
    <name type="scientific">Solihabitans fulvus</name>
    <dbReference type="NCBI Taxonomy" id="1892852"/>
    <lineage>
        <taxon>Bacteria</taxon>
        <taxon>Bacillati</taxon>
        <taxon>Actinomycetota</taxon>
        <taxon>Actinomycetes</taxon>
        <taxon>Pseudonocardiales</taxon>
        <taxon>Pseudonocardiaceae</taxon>
        <taxon>Solihabitans</taxon>
    </lineage>
</organism>
<dbReference type="InterPro" id="IPR024520">
    <property type="entry name" value="DUF3558"/>
</dbReference>
<dbReference type="Pfam" id="PF12079">
    <property type="entry name" value="DUF3558"/>
    <property type="match status" value="1"/>
</dbReference>
<feature type="signal peptide" evidence="2">
    <location>
        <begin position="1"/>
        <end position="23"/>
    </location>
</feature>
<dbReference type="PROSITE" id="PS51257">
    <property type="entry name" value="PROKAR_LIPOPROTEIN"/>
    <property type="match status" value="1"/>
</dbReference>